<dbReference type="EMBL" id="JAKNDN010000047">
    <property type="protein sequence ID" value="MCG4961828.1"/>
    <property type="molecule type" value="Genomic_DNA"/>
</dbReference>
<dbReference type="InterPro" id="IPR027417">
    <property type="entry name" value="P-loop_NTPase"/>
</dbReference>
<accession>A0A3D1UNP3</accession>
<dbReference type="Gene3D" id="3.40.50.300">
    <property type="entry name" value="P-loop containing nucleotide triphosphate hydrolases"/>
    <property type="match status" value="1"/>
</dbReference>
<evidence type="ECO:0000313" key="5">
    <source>
        <dbReference type="Proteomes" id="UP000283426"/>
    </source>
</evidence>
<dbReference type="EMBL" id="JAQMRD010000036">
    <property type="protein sequence ID" value="MDB9224953.1"/>
    <property type="molecule type" value="Genomic_DNA"/>
</dbReference>
<comment type="caution">
    <text evidence="3">The sequence shown here is derived from an EMBL/GenBank/DDBJ whole genome shotgun (WGS) entry which is preliminary data.</text>
</comment>
<evidence type="ECO:0000313" key="2">
    <source>
        <dbReference type="EMBL" id="MDB9224953.1"/>
    </source>
</evidence>
<reference evidence="2" key="3">
    <citation type="submission" date="2023-01" db="EMBL/GenBank/DDBJ databases">
        <title>Human gut microbiome strain richness.</title>
        <authorList>
            <person name="Chen-Liaw A."/>
        </authorList>
    </citation>
    <scope>NUCLEOTIDE SEQUENCE</scope>
    <source>
        <strain evidence="2">RTP21484st1_B7_RTP21484_190118</strain>
    </source>
</reference>
<evidence type="ECO:0000313" key="1">
    <source>
        <dbReference type="EMBL" id="MCG4961828.1"/>
    </source>
</evidence>
<gene>
    <name evidence="3" type="ORF">DWW24_01670</name>
    <name evidence="4" type="ORF">DXA53_06865</name>
    <name evidence="1" type="ORF">L0P03_18580</name>
    <name evidence="2" type="ORF">PN645_18420</name>
</gene>
<evidence type="ECO:0008006" key="7">
    <source>
        <dbReference type="Google" id="ProtNLM"/>
    </source>
</evidence>
<evidence type="ECO:0000313" key="3">
    <source>
        <dbReference type="EMBL" id="RGV30406.1"/>
    </source>
</evidence>
<name>A0A3D1UNP3_9BACT</name>
<reference evidence="5 6" key="1">
    <citation type="submission" date="2018-08" db="EMBL/GenBank/DDBJ databases">
        <title>A genome reference for cultivated species of the human gut microbiota.</title>
        <authorList>
            <person name="Zou Y."/>
            <person name="Xue W."/>
            <person name="Luo G."/>
        </authorList>
    </citation>
    <scope>NUCLEOTIDE SEQUENCE [LARGE SCALE GENOMIC DNA]</scope>
    <source>
        <strain evidence="3 5">AF14-6AC</strain>
        <strain evidence="4 6">OF03-11</strain>
    </source>
</reference>
<dbReference type="EMBL" id="QSCO01000007">
    <property type="protein sequence ID" value="RGY07818.1"/>
    <property type="molecule type" value="Genomic_DNA"/>
</dbReference>
<sequence length="728" mass="84269">MKTLEIDMENCFGISKFEHKFDFADDTCVLIYAPNGMMKSSFARTFECISKDDKKSVPCDRIYPQRKTNCTVKCDGKSIDPKSIFVANAESDIATDNRITTFLASKELKERYDSIYQELDKVKNDFLAKLKSISKSTDCESEVVSTFRTGETDTLFSCLLSIEEDIRKARYFYDFRYNDVFDKKGNVKKFLDKHKDLIQQYFTDYQKLLSRSRFFKTNREGVSFGTYQATVLRESVADEAFFAAKHRIKLSSGVEITSAGQLQEIINAEITKVISDDKLKSTFEKIDKAIGNNSELRAFKAVLEKDNTIIPLLMDYNEFKKQVWYGFIHRLCDDAIALINFYKTKTEILNDLIAKAQQESRTWETIIDIYNKRFSVPFTVEIKNKADVILKQDTANLIFKYKDERAEEPIEQPKETLLKILSRGECRAFYTLQILFEIEARKHYAEDSLLILDDIADSFDYKNKYAIIEYLADVCKDNRFKIILLTHNFDFYRTVASRLGLKKSVFMAIHDTSGDIKCKIGQYRKDVFQHFSKRANKKRVFIGLLPFVRNIIEYSKGEQSDEYKCLTNCLHIKAGSGTISSDTICRLYKTYIHNCQNLVIDFGATLITDLILQEADVIVNENPLIDEILLENKLVLSIAIRLRAEQLILKLINDIDTDEILSNQTRELIDKYKQSDAPNPEILSIFDKVSLMTPENIHVNAFMYEPLIDMSVMHLIKLYNDIKCHMAD</sequence>
<dbReference type="Proteomes" id="UP000284434">
    <property type="component" value="Unassembled WGS sequence"/>
</dbReference>
<evidence type="ECO:0000313" key="4">
    <source>
        <dbReference type="EMBL" id="RGY07818.1"/>
    </source>
</evidence>
<dbReference type="EMBL" id="QRYW01000002">
    <property type="protein sequence ID" value="RGV30406.1"/>
    <property type="molecule type" value="Genomic_DNA"/>
</dbReference>
<protein>
    <recommendedName>
        <fullName evidence="7">Phage infection protein</fullName>
    </recommendedName>
</protein>
<dbReference type="RefSeq" id="WP_118103526.1">
    <property type="nucleotide sequence ID" value="NZ_JADMYR010000065.1"/>
</dbReference>
<reference evidence="1" key="2">
    <citation type="submission" date="2022-01" db="EMBL/GenBank/DDBJ databases">
        <title>Collection of gut derived symbiotic bacterial strains cultured from healthy donors.</title>
        <authorList>
            <person name="Lin H."/>
            <person name="Kohout C."/>
            <person name="Waligurski E."/>
            <person name="Pamer E.G."/>
        </authorList>
    </citation>
    <scope>NUCLEOTIDE SEQUENCE</scope>
    <source>
        <strain evidence="1">DFI.1.149</strain>
    </source>
</reference>
<proteinExistence type="predicted"/>
<evidence type="ECO:0000313" key="6">
    <source>
        <dbReference type="Proteomes" id="UP000284434"/>
    </source>
</evidence>
<dbReference type="AlphaFoldDB" id="A0A3D1UNP3"/>
<dbReference type="SUPFAM" id="SSF52540">
    <property type="entry name" value="P-loop containing nucleoside triphosphate hydrolases"/>
    <property type="match status" value="1"/>
</dbReference>
<dbReference type="Proteomes" id="UP001212263">
    <property type="component" value="Unassembled WGS sequence"/>
</dbReference>
<organism evidence="3 5">
    <name type="scientific">Odoribacter splanchnicus</name>
    <dbReference type="NCBI Taxonomy" id="28118"/>
    <lineage>
        <taxon>Bacteria</taxon>
        <taxon>Pseudomonadati</taxon>
        <taxon>Bacteroidota</taxon>
        <taxon>Bacteroidia</taxon>
        <taxon>Bacteroidales</taxon>
        <taxon>Odoribacteraceae</taxon>
        <taxon>Odoribacter</taxon>
    </lineage>
</organism>
<dbReference type="Proteomes" id="UP000283426">
    <property type="component" value="Unassembled WGS sequence"/>
</dbReference>
<dbReference type="Proteomes" id="UP001199750">
    <property type="component" value="Unassembled WGS sequence"/>
</dbReference>